<dbReference type="Proteomes" id="UP000838412">
    <property type="component" value="Chromosome 8"/>
</dbReference>
<feature type="compositionally biased region" description="Low complexity" evidence="1">
    <location>
        <begin position="230"/>
        <end position="242"/>
    </location>
</feature>
<accession>A0A8K0A942</accession>
<dbReference type="SUPFAM" id="SSF49562">
    <property type="entry name" value="C2 domain (Calcium/lipid-binding domain, CaLB)"/>
    <property type="match status" value="1"/>
</dbReference>
<reference evidence="2" key="1">
    <citation type="submission" date="2022-01" db="EMBL/GenBank/DDBJ databases">
        <authorList>
            <person name="Braso-Vives M."/>
        </authorList>
    </citation>
    <scope>NUCLEOTIDE SEQUENCE</scope>
</reference>
<dbReference type="InterPro" id="IPR046369">
    <property type="entry name" value="MAML1-3"/>
</dbReference>
<dbReference type="GO" id="GO:0007221">
    <property type="term" value="P:positive regulation of transcription of Notch receptor target"/>
    <property type="evidence" value="ECO:0007669"/>
    <property type="project" value="InterPro"/>
</dbReference>
<dbReference type="PANTHER" id="PTHR15692">
    <property type="entry name" value="MASTERMIND-LIKE"/>
    <property type="match status" value="1"/>
</dbReference>
<dbReference type="PANTHER" id="PTHR15692:SF18">
    <property type="entry name" value="PROTEIN CBG23155"/>
    <property type="match status" value="1"/>
</dbReference>
<dbReference type="InterPro" id="IPR035892">
    <property type="entry name" value="C2_domain_sf"/>
</dbReference>
<feature type="compositionally biased region" description="Basic and acidic residues" evidence="1">
    <location>
        <begin position="253"/>
        <end position="272"/>
    </location>
</feature>
<feature type="region of interest" description="Disordered" evidence="1">
    <location>
        <begin position="154"/>
        <end position="304"/>
    </location>
</feature>
<dbReference type="OrthoDB" id="10141787at2759"/>
<name>A0A8K0A942_BRALA</name>
<dbReference type="EMBL" id="OV696693">
    <property type="protein sequence ID" value="CAH1271292.1"/>
    <property type="molecule type" value="Genomic_DNA"/>
</dbReference>
<gene>
    <name evidence="2" type="primary">Hypp4618</name>
    <name evidence="2" type="ORF">BLAG_LOCUS23369</name>
</gene>
<dbReference type="AlphaFoldDB" id="A0A8K0A942"/>
<proteinExistence type="predicted"/>
<feature type="region of interest" description="Disordered" evidence="1">
    <location>
        <begin position="441"/>
        <end position="523"/>
    </location>
</feature>
<keyword evidence="3" id="KW-1185">Reference proteome</keyword>
<sequence>MGVLDKAASAYLTVVQTLSLLRPGGKRRTGEAKLSVTVHEGKVGRHSQGKYVVTLRHGKEKQQTKKKKSDGLVWEHAAEFSHWTPTDPLILKLRKAKRCKDATIAELPIDVAAALESVDGLPNRWWYAIERIDDKGRRQKEEVFLQVTITVDGPGVISGSKHAKPTKATVTTEAQDKPSTKGEVDVEPHHERRSSVSREEETGTSDRSRRTDATPPAAAGDITDVKSEQPSSTSLTSSPPASCDTPDQAGTRGRGEGDVEANTERHSRDKSVEIPQVASAVDATGDNDSGRGQEPTRPSGKTVMTVGQESPEASAELKEVTAVSTDVEVTAVSTDVEVTAVSTDEEVTVVSTDVEVTTVSTDVEVTAVVNAVSTDVEVTAVSTDVEVTAVSTDVEVTAVSTDVEVSAVSTDVEVTAVSTDVGVTAVSTDVDVALLEVPTAVDSPVSESDSERDQGPAKPSKETTVQETPEHLEDVTSLSKNEELDFPANANSDVDTDRPKTVSSTRGGGLDLPPAIPHPRHKDADDPHYKEMMSSIDDLWDDLITKREYADELQAYADSLRSKLAATAPHVLNYTVIKNLAAQVPVCKSYDSPQTEGLSLAHLKDIQDTLTKLLKDEENRAWYLRRWYIDELCNVALKEAPQVLSAQD</sequence>
<evidence type="ECO:0000313" key="3">
    <source>
        <dbReference type="Proteomes" id="UP000838412"/>
    </source>
</evidence>
<evidence type="ECO:0000313" key="2">
    <source>
        <dbReference type="EMBL" id="CAH1271292.1"/>
    </source>
</evidence>
<evidence type="ECO:0000256" key="1">
    <source>
        <dbReference type="SAM" id="MobiDB-lite"/>
    </source>
</evidence>
<feature type="compositionally biased region" description="Basic and acidic residues" evidence="1">
    <location>
        <begin position="174"/>
        <end position="212"/>
    </location>
</feature>
<organism evidence="2 3">
    <name type="scientific">Branchiostoma lanceolatum</name>
    <name type="common">Common lancelet</name>
    <name type="synonym">Amphioxus lanceolatum</name>
    <dbReference type="NCBI Taxonomy" id="7740"/>
    <lineage>
        <taxon>Eukaryota</taxon>
        <taxon>Metazoa</taxon>
        <taxon>Chordata</taxon>
        <taxon>Cephalochordata</taxon>
        <taxon>Leptocardii</taxon>
        <taxon>Amphioxiformes</taxon>
        <taxon>Branchiostomatidae</taxon>
        <taxon>Branchiostoma</taxon>
    </lineage>
</organism>
<dbReference type="GO" id="GO:0003713">
    <property type="term" value="F:transcription coactivator activity"/>
    <property type="evidence" value="ECO:0007669"/>
    <property type="project" value="InterPro"/>
</dbReference>
<feature type="compositionally biased region" description="Basic and acidic residues" evidence="1">
    <location>
        <begin position="449"/>
        <end position="461"/>
    </location>
</feature>
<protein>
    <submittedName>
        <fullName evidence="2">Hypp4618 protein</fullName>
    </submittedName>
</protein>